<keyword evidence="3" id="KW-0145">Chemotaxis</keyword>
<dbReference type="InterPro" id="IPR029151">
    <property type="entry name" value="Sensor-like_sf"/>
</dbReference>
<dbReference type="SUPFAM" id="SSF103190">
    <property type="entry name" value="Sensory domain-like"/>
    <property type="match status" value="1"/>
</dbReference>
<proteinExistence type="predicted"/>
<dbReference type="GO" id="GO:0005886">
    <property type="term" value="C:plasma membrane"/>
    <property type="evidence" value="ECO:0007669"/>
    <property type="project" value="UniProtKB-SubCell"/>
</dbReference>
<dbReference type="SMART" id="SM00283">
    <property type="entry name" value="MA"/>
    <property type="match status" value="1"/>
</dbReference>
<keyword evidence="11" id="KW-1185">Reference proteome</keyword>
<evidence type="ECO:0000256" key="3">
    <source>
        <dbReference type="ARBA" id="ARBA00022500"/>
    </source>
</evidence>
<dbReference type="PANTHER" id="PTHR32089:SF112">
    <property type="entry name" value="LYSOZYME-LIKE PROTEIN-RELATED"/>
    <property type="match status" value="1"/>
</dbReference>
<organism evidence="10 11">
    <name type="scientific">Kyrpidia spormannii</name>
    <dbReference type="NCBI Taxonomy" id="2055160"/>
    <lineage>
        <taxon>Bacteria</taxon>
        <taxon>Bacillati</taxon>
        <taxon>Bacillota</taxon>
        <taxon>Bacilli</taxon>
        <taxon>Bacillales</taxon>
        <taxon>Alicyclobacillaceae</taxon>
        <taxon>Kyrpidia</taxon>
    </lineage>
</organism>
<gene>
    <name evidence="10" type="ORF">CVV65_12060</name>
</gene>
<keyword evidence="7 8" id="KW-0807">Transducer</keyword>
<evidence type="ECO:0000256" key="6">
    <source>
        <dbReference type="ARBA" id="ARBA00023136"/>
    </source>
</evidence>
<dbReference type="Pfam" id="PF00015">
    <property type="entry name" value="MCPsignal"/>
    <property type="match status" value="1"/>
</dbReference>
<protein>
    <recommendedName>
        <fullName evidence="9">Methyl-accepting transducer domain-containing protein</fullName>
    </recommendedName>
</protein>
<evidence type="ECO:0000256" key="4">
    <source>
        <dbReference type="ARBA" id="ARBA00022692"/>
    </source>
</evidence>
<dbReference type="Gene3D" id="3.30.450.20">
    <property type="entry name" value="PAS domain"/>
    <property type="match status" value="1"/>
</dbReference>
<name>A0A2K8NAC7_9BACL</name>
<dbReference type="CDD" id="cd18773">
    <property type="entry name" value="PDC1_HK_sensor"/>
    <property type="match status" value="1"/>
</dbReference>
<evidence type="ECO:0000256" key="1">
    <source>
        <dbReference type="ARBA" id="ARBA00004651"/>
    </source>
</evidence>
<dbReference type="PANTHER" id="PTHR32089">
    <property type="entry name" value="METHYL-ACCEPTING CHEMOTAXIS PROTEIN MCPB"/>
    <property type="match status" value="1"/>
</dbReference>
<feature type="domain" description="Methyl-accepting transducer" evidence="9">
    <location>
        <begin position="45"/>
        <end position="281"/>
    </location>
</feature>
<dbReference type="AlphaFoldDB" id="A0A2K8NAC7"/>
<dbReference type="Gene3D" id="1.10.287.950">
    <property type="entry name" value="Methyl-accepting chemotaxis protein"/>
    <property type="match status" value="1"/>
</dbReference>
<dbReference type="EMBL" id="CP024955">
    <property type="protein sequence ID" value="ATY85570.1"/>
    <property type="molecule type" value="Genomic_DNA"/>
</dbReference>
<dbReference type="OrthoDB" id="9816519at2"/>
<dbReference type="GO" id="GO:0006935">
    <property type="term" value="P:chemotaxis"/>
    <property type="evidence" value="ECO:0007669"/>
    <property type="project" value="UniProtKB-KW"/>
</dbReference>
<dbReference type="PROSITE" id="PS50111">
    <property type="entry name" value="CHEMOTAXIS_TRANSDUC_2"/>
    <property type="match status" value="1"/>
</dbReference>
<evidence type="ECO:0000313" key="11">
    <source>
        <dbReference type="Proteomes" id="UP000231932"/>
    </source>
</evidence>
<reference evidence="11" key="1">
    <citation type="submission" date="2017-11" db="EMBL/GenBank/DDBJ databases">
        <title>Complete Genome Sequence of Kyrpidia sp. Strain EA-1, a thermophilic, hydrogen-oxidizing Bacterium, isolated from the Azores.</title>
        <authorList>
            <person name="Reiner J.E."/>
            <person name="Lapp C.J."/>
            <person name="Bunk B."/>
            <person name="Gescher J."/>
        </authorList>
    </citation>
    <scope>NUCLEOTIDE SEQUENCE [LARGE SCALE GENOMIC DNA]</scope>
    <source>
        <strain evidence="11">EA-1</strain>
    </source>
</reference>
<dbReference type="InterPro" id="IPR033479">
    <property type="entry name" value="dCache_1"/>
</dbReference>
<accession>A0A2K8NAC7</accession>
<dbReference type="GO" id="GO:0007165">
    <property type="term" value="P:signal transduction"/>
    <property type="evidence" value="ECO:0007669"/>
    <property type="project" value="UniProtKB-KW"/>
</dbReference>
<dbReference type="KEGG" id="kyr:CVV65_12060"/>
<dbReference type="SUPFAM" id="SSF58104">
    <property type="entry name" value="Methyl-accepting chemotaxis protein (MCP) signaling domain"/>
    <property type="match status" value="1"/>
</dbReference>
<keyword evidence="2" id="KW-1003">Cell membrane</keyword>
<dbReference type="Pfam" id="PF02743">
    <property type="entry name" value="dCache_1"/>
    <property type="match status" value="1"/>
</dbReference>
<dbReference type="Proteomes" id="UP000231932">
    <property type="component" value="Chromosome"/>
</dbReference>
<keyword evidence="5" id="KW-1133">Transmembrane helix</keyword>
<evidence type="ECO:0000256" key="8">
    <source>
        <dbReference type="PROSITE-ProRule" id="PRU00284"/>
    </source>
</evidence>
<evidence type="ECO:0000256" key="5">
    <source>
        <dbReference type="ARBA" id="ARBA00022989"/>
    </source>
</evidence>
<evidence type="ECO:0000259" key="9">
    <source>
        <dbReference type="PROSITE" id="PS50111"/>
    </source>
</evidence>
<comment type="subcellular location">
    <subcellularLocation>
        <location evidence="1">Cell membrane</location>
        <topology evidence="1">Multi-pass membrane protein</topology>
    </subcellularLocation>
</comment>
<dbReference type="RefSeq" id="WP_100668337.1">
    <property type="nucleotide sequence ID" value="NZ_CP024955.1"/>
</dbReference>
<keyword evidence="6" id="KW-0472">Membrane</keyword>
<evidence type="ECO:0000313" key="10">
    <source>
        <dbReference type="EMBL" id="ATY85570.1"/>
    </source>
</evidence>
<sequence length="468" mass="51589">MWKKSRRAQKENLDPDRSEKLQSFVYASRVAADRLAAVVRQVDACTDDLHRIAENTLRLQAAMYSQGQHALAELQETAASTREVSAAADSITTSVDHIRQQSDTAHQLLQEVVSSLSLTERAMEDVKAKVREIRAHVQDFVRQSEQIQEIHHIIQKTVSQTTLLALNAGIEAARAADQGKGFAVVAAEIRKLAEQGRTAVARSSDILDQLRKDMQAMLQAANSGETAVNNGVDQVTAVIKRIGALADPFSQVNHWAVATSEASRRQSALTTQTDHKTAQAASAIEAVIADVGSVLKDMNQQGRHIEALRTLGNHLQETSENLIRAFDAIAGWMQNDPLTIDTHRLNACRELLINLSQEPEIKGMRPESHRRRLQTFLRQQPDFEAIWSNSPDGSFVFSEPPAGLVNAKERQWWIQAMGGNVYISEPYVSAISHRPTITIAVPIYGELGNIVGCLGADLDLRGKPATRQ</sequence>
<evidence type="ECO:0000256" key="2">
    <source>
        <dbReference type="ARBA" id="ARBA00022475"/>
    </source>
</evidence>
<keyword evidence="4" id="KW-0812">Transmembrane</keyword>
<evidence type="ECO:0000256" key="7">
    <source>
        <dbReference type="ARBA" id="ARBA00023224"/>
    </source>
</evidence>
<dbReference type="InterPro" id="IPR004089">
    <property type="entry name" value="MCPsignal_dom"/>
</dbReference>